<sequence>MLYGLFRIVLFLIIFLIIFILMRKSNTFRKKRNIIVSLILCIIVCAISFLIPIENLVIHFKSPQDVFHYIRIGEIEDTVDGNESSLIFSSDAFCVIPKTETGYKIPNIFSTNTIRDELNRNGNYKIIEVENTNDFYLWGATLCKGGKIDITDSSHSKLRTIITKNGNSDYYTVLIYGNINYSDGYYLIIDGEKIQL</sequence>
<name>A0ABV1DX58_9FIRM</name>
<evidence type="ECO:0000256" key="1">
    <source>
        <dbReference type="SAM" id="Phobius"/>
    </source>
</evidence>
<comment type="caution">
    <text evidence="2">The sequence shown here is derived from an EMBL/GenBank/DDBJ whole genome shotgun (WGS) entry which is preliminary data.</text>
</comment>
<keyword evidence="1" id="KW-1133">Transmembrane helix</keyword>
<gene>
    <name evidence="2" type="ORF">WMO26_02125</name>
</gene>
<feature type="transmembrane region" description="Helical" evidence="1">
    <location>
        <begin position="6"/>
        <end position="22"/>
    </location>
</feature>
<dbReference type="Proteomes" id="UP001489509">
    <property type="component" value="Unassembled WGS sequence"/>
</dbReference>
<organism evidence="2 3">
    <name type="scientific">Solibaculum intestinale</name>
    <dbReference type="NCBI Taxonomy" id="3133165"/>
    <lineage>
        <taxon>Bacteria</taxon>
        <taxon>Bacillati</taxon>
        <taxon>Bacillota</taxon>
        <taxon>Clostridia</taxon>
        <taxon>Eubacteriales</taxon>
        <taxon>Oscillospiraceae</taxon>
        <taxon>Solibaculum</taxon>
    </lineage>
</organism>
<evidence type="ECO:0000313" key="2">
    <source>
        <dbReference type="EMBL" id="MEQ2439621.1"/>
    </source>
</evidence>
<evidence type="ECO:0000313" key="3">
    <source>
        <dbReference type="Proteomes" id="UP001489509"/>
    </source>
</evidence>
<keyword evidence="3" id="KW-1185">Reference proteome</keyword>
<feature type="transmembrane region" description="Helical" evidence="1">
    <location>
        <begin position="34"/>
        <end position="53"/>
    </location>
</feature>
<evidence type="ECO:0008006" key="4">
    <source>
        <dbReference type="Google" id="ProtNLM"/>
    </source>
</evidence>
<keyword evidence="1" id="KW-0812">Transmembrane</keyword>
<dbReference type="EMBL" id="JBBMFD010000001">
    <property type="protein sequence ID" value="MEQ2439621.1"/>
    <property type="molecule type" value="Genomic_DNA"/>
</dbReference>
<accession>A0ABV1DX58</accession>
<reference evidence="2 3" key="1">
    <citation type="submission" date="2024-03" db="EMBL/GenBank/DDBJ databases">
        <title>Human intestinal bacterial collection.</title>
        <authorList>
            <person name="Pauvert C."/>
            <person name="Hitch T.C.A."/>
            <person name="Clavel T."/>
        </authorList>
    </citation>
    <scope>NUCLEOTIDE SEQUENCE [LARGE SCALE GENOMIC DNA]</scope>
    <source>
        <strain evidence="2 3">CLA-JM-H44</strain>
    </source>
</reference>
<proteinExistence type="predicted"/>
<protein>
    <recommendedName>
        <fullName evidence="4">Peptidase S26 domain-containing protein</fullName>
    </recommendedName>
</protein>
<keyword evidence="1" id="KW-0472">Membrane</keyword>
<dbReference type="RefSeq" id="WP_349217878.1">
    <property type="nucleotide sequence ID" value="NZ_JBBMFD010000001.1"/>
</dbReference>